<comment type="caution">
    <text evidence="2">The sequence shown here is derived from an EMBL/GenBank/DDBJ whole genome shotgun (WGS) entry which is preliminary data.</text>
</comment>
<dbReference type="EMBL" id="VFRP01000013">
    <property type="protein sequence ID" value="TPE49681.1"/>
    <property type="molecule type" value="Genomic_DNA"/>
</dbReference>
<feature type="compositionally biased region" description="Basic and acidic residues" evidence="1">
    <location>
        <begin position="60"/>
        <end position="72"/>
    </location>
</feature>
<feature type="region of interest" description="Disordered" evidence="1">
    <location>
        <begin position="44"/>
        <end position="72"/>
    </location>
</feature>
<evidence type="ECO:0000313" key="3">
    <source>
        <dbReference type="Proteomes" id="UP000319255"/>
    </source>
</evidence>
<evidence type="ECO:0000313" key="2">
    <source>
        <dbReference type="EMBL" id="TPE49681.1"/>
    </source>
</evidence>
<dbReference type="AlphaFoldDB" id="A0A501WRQ6"/>
<organism evidence="2 3">
    <name type="scientific">Amaricoccus solimangrovi</name>
    <dbReference type="NCBI Taxonomy" id="2589815"/>
    <lineage>
        <taxon>Bacteria</taxon>
        <taxon>Pseudomonadati</taxon>
        <taxon>Pseudomonadota</taxon>
        <taxon>Alphaproteobacteria</taxon>
        <taxon>Rhodobacterales</taxon>
        <taxon>Paracoccaceae</taxon>
        <taxon>Amaricoccus</taxon>
    </lineage>
</organism>
<evidence type="ECO:0000256" key="1">
    <source>
        <dbReference type="SAM" id="MobiDB-lite"/>
    </source>
</evidence>
<dbReference type="OrthoDB" id="9813285at2"/>
<dbReference type="SUPFAM" id="SSF48295">
    <property type="entry name" value="TrpR-like"/>
    <property type="match status" value="1"/>
</dbReference>
<protein>
    <submittedName>
        <fullName evidence="2">Transposase</fullName>
    </submittedName>
</protein>
<dbReference type="GO" id="GO:0006313">
    <property type="term" value="P:DNA transposition"/>
    <property type="evidence" value="ECO:0007669"/>
    <property type="project" value="InterPro"/>
</dbReference>
<gene>
    <name evidence="2" type="ORF">FJM51_13625</name>
</gene>
<reference evidence="2 3" key="1">
    <citation type="submission" date="2019-06" db="EMBL/GenBank/DDBJ databases">
        <title>A novel bacterium of genus Amaricoccus, isolated from marine sediment.</title>
        <authorList>
            <person name="Huang H."/>
            <person name="Mo K."/>
            <person name="Hu Y."/>
        </authorList>
    </citation>
    <scope>NUCLEOTIDE SEQUENCE [LARGE SCALE GENOMIC DNA]</scope>
    <source>
        <strain evidence="2 3">HB172011</strain>
    </source>
</reference>
<dbReference type="Pfam" id="PF01527">
    <property type="entry name" value="HTH_Tnp_1"/>
    <property type="match status" value="1"/>
</dbReference>
<keyword evidence="3" id="KW-1185">Reference proteome</keyword>
<sequence length="72" mass="8433">MSDGHRRIEVITGAARRRRWTAGEKLRIVDETLRSRESISIVARRHGVTHRGPPPVPWTRRQDREHGAWDSR</sequence>
<proteinExistence type="predicted"/>
<dbReference type="GO" id="GO:0043565">
    <property type="term" value="F:sequence-specific DNA binding"/>
    <property type="evidence" value="ECO:0007669"/>
    <property type="project" value="InterPro"/>
</dbReference>
<dbReference type="Proteomes" id="UP000319255">
    <property type="component" value="Unassembled WGS sequence"/>
</dbReference>
<accession>A0A501WRQ6</accession>
<name>A0A501WRQ6_9RHOB</name>
<dbReference type="InterPro" id="IPR010921">
    <property type="entry name" value="Trp_repressor/repl_initiator"/>
</dbReference>
<dbReference type="GO" id="GO:0004803">
    <property type="term" value="F:transposase activity"/>
    <property type="evidence" value="ECO:0007669"/>
    <property type="project" value="InterPro"/>
</dbReference>
<dbReference type="InterPro" id="IPR002514">
    <property type="entry name" value="Transposase_8"/>
</dbReference>